<protein>
    <recommendedName>
        <fullName evidence="4">Heat shock protein 15</fullName>
    </recommendedName>
</protein>
<feature type="compositionally biased region" description="Basic and acidic residues" evidence="5">
    <location>
        <begin position="113"/>
        <end position="122"/>
    </location>
</feature>
<evidence type="ECO:0000256" key="3">
    <source>
        <dbReference type="ARBA" id="ARBA00023125"/>
    </source>
</evidence>
<dbReference type="eggNOG" id="COG1188">
    <property type="taxonomic scope" value="Bacteria"/>
</dbReference>
<comment type="caution">
    <text evidence="7">The sequence shown here is derived from an EMBL/GenBank/DDBJ whole genome shotgun (WGS) entry which is preliminary data.</text>
</comment>
<dbReference type="STRING" id="1286106.MPL1_05247"/>
<gene>
    <name evidence="7" type="ORF">MPL1_05247</name>
</gene>
<evidence type="ECO:0000313" key="8">
    <source>
        <dbReference type="Proteomes" id="UP000012019"/>
    </source>
</evidence>
<dbReference type="SUPFAM" id="SSF55174">
    <property type="entry name" value="Alpha-L RNA-binding motif"/>
    <property type="match status" value="1"/>
</dbReference>
<dbReference type="Proteomes" id="UP000012019">
    <property type="component" value="Unassembled WGS sequence"/>
</dbReference>
<evidence type="ECO:0000256" key="5">
    <source>
        <dbReference type="SAM" id="MobiDB-lite"/>
    </source>
</evidence>
<name>M7PHR4_9GAMM</name>
<keyword evidence="8" id="KW-1185">Reference proteome</keyword>
<keyword evidence="3 4" id="KW-0238">DNA-binding</keyword>
<dbReference type="GO" id="GO:0003727">
    <property type="term" value="F:single-stranded RNA binding"/>
    <property type="evidence" value="ECO:0007669"/>
    <property type="project" value="InterPro"/>
</dbReference>
<keyword evidence="2 4" id="KW-0694">RNA-binding</keyword>
<evidence type="ECO:0000256" key="4">
    <source>
        <dbReference type="PIRNR" id="PIRNR016821"/>
    </source>
</evidence>
<dbReference type="EMBL" id="APHR01000024">
    <property type="protein sequence ID" value="EMR13430.1"/>
    <property type="molecule type" value="Genomic_DNA"/>
</dbReference>
<dbReference type="Gene3D" id="3.10.290.10">
    <property type="entry name" value="RNA-binding S4 domain"/>
    <property type="match status" value="1"/>
</dbReference>
<evidence type="ECO:0000313" key="7">
    <source>
        <dbReference type="EMBL" id="EMR13430.1"/>
    </source>
</evidence>
<dbReference type="OrthoDB" id="9797176at2"/>
<sequence length="136" mass="15785">MKKTAQANADQETQRLDKWLWAARFYKTRALAVEAINGGKVHVNGQRAKPGRSIRINDELTVSKPPYEHAIQVLSLQMQRRPATEAQQLYQESEESIAKRTLLQQQLKNEPLGFRHEKGRPSKRDRRHIIKFTRGD</sequence>
<dbReference type="GO" id="GO:0034605">
    <property type="term" value="P:cellular response to heat"/>
    <property type="evidence" value="ECO:0007669"/>
    <property type="project" value="InterPro"/>
</dbReference>
<feature type="compositionally biased region" description="Basic residues" evidence="5">
    <location>
        <begin position="123"/>
        <end position="136"/>
    </location>
</feature>
<dbReference type="SMART" id="SM00363">
    <property type="entry name" value="S4"/>
    <property type="match status" value="1"/>
</dbReference>
<dbReference type="CDD" id="cd00165">
    <property type="entry name" value="S4"/>
    <property type="match status" value="1"/>
</dbReference>
<dbReference type="InterPro" id="IPR025708">
    <property type="entry name" value="HSP15"/>
</dbReference>
<evidence type="ECO:0000256" key="2">
    <source>
        <dbReference type="ARBA" id="ARBA00022884"/>
    </source>
</evidence>
<dbReference type="Pfam" id="PF01479">
    <property type="entry name" value="S4"/>
    <property type="match status" value="1"/>
</dbReference>
<dbReference type="RefSeq" id="WP_009726059.1">
    <property type="nucleotide sequence ID" value="NZ_APHR01000024.1"/>
</dbReference>
<dbReference type="PROSITE" id="PS50889">
    <property type="entry name" value="S4"/>
    <property type="match status" value="1"/>
</dbReference>
<dbReference type="InterPro" id="IPR036986">
    <property type="entry name" value="S4_RNA-bd_sf"/>
</dbReference>
<dbReference type="GO" id="GO:0043023">
    <property type="term" value="F:ribosomal large subunit binding"/>
    <property type="evidence" value="ECO:0007669"/>
    <property type="project" value="InterPro"/>
</dbReference>
<organism evidence="7 8">
    <name type="scientific">Methylophaga lonarensis MPL</name>
    <dbReference type="NCBI Taxonomy" id="1286106"/>
    <lineage>
        <taxon>Bacteria</taxon>
        <taxon>Pseudomonadati</taxon>
        <taxon>Pseudomonadota</taxon>
        <taxon>Gammaproteobacteria</taxon>
        <taxon>Thiotrichales</taxon>
        <taxon>Piscirickettsiaceae</taxon>
        <taxon>Methylophaga</taxon>
    </lineage>
</organism>
<feature type="domain" description="RNA-binding S4" evidence="6">
    <location>
        <begin position="14"/>
        <end position="71"/>
    </location>
</feature>
<dbReference type="PIRSF" id="PIRSF016821">
    <property type="entry name" value="HSP15"/>
    <property type="match status" value="1"/>
</dbReference>
<comment type="similarity">
    <text evidence="1 4">Belongs to the HSP15 family.</text>
</comment>
<dbReference type="GO" id="GO:0003677">
    <property type="term" value="F:DNA binding"/>
    <property type="evidence" value="ECO:0007669"/>
    <property type="project" value="UniProtKB-KW"/>
</dbReference>
<dbReference type="InterPro" id="IPR002942">
    <property type="entry name" value="S4_RNA-bd"/>
</dbReference>
<evidence type="ECO:0000256" key="1">
    <source>
        <dbReference type="ARBA" id="ARBA00008396"/>
    </source>
</evidence>
<accession>M7PHR4</accession>
<proteinExistence type="inferred from homology"/>
<evidence type="ECO:0000259" key="6">
    <source>
        <dbReference type="SMART" id="SM00363"/>
    </source>
</evidence>
<keyword evidence="7" id="KW-0346">Stress response</keyword>
<dbReference type="PATRIC" id="fig|1286106.3.peg.1054"/>
<feature type="region of interest" description="Disordered" evidence="5">
    <location>
        <begin position="108"/>
        <end position="136"/>
    </location>
</feature>
<dbReference type="AlphaFoldDB" id="M7PHR4"/>
<reference evidence="7 8" key="1">
    <citation type="journal article" date="2013" name="Genome Announc.">
        <title>Draft Genome Sequence of Methylophaga lonarensis MPLT, a Haloalkaliphilic (Non-Methane-Utilizing) Methylotroph.</title>
        <authorList>
            <person name="Shetty S.A."/>
            <person name="Marathe N.P."/>
            <person name="Munot H."/>
            <person name="Antony C.P."/>
            <person name="Dhotre D.P."/>
            <person name="Murrell J.C."/>
            <person name="Shouche Y.S."/>
        </authorList>
    </citation>
    <scope>NUCLEOTIDE SEQUENCE [LARGE SCALE GENOMIC DNA]</scope>
    <source>
        <strain evidence="7 8">MPL</strain>
    </source>
</reference>